<comment type="caution">
    <text evidence="1">The sequence shown here is derived from an EMBL/GenBank/DDBJ whole genome shotgun (WGS) entry which is preliminary data.</text>
</comment>
<dbReference type="InterPro" id="IPR029058">
    <property type="entry name" value="AB_hydrolase_fold"/>
</dbReference>
<sequence>MSAGLLDRPGHALHALTIALPDPSGNSYDRRRPNGVRSVGGMRHADWGVVSPRWAGVRSREIDVCGTSVHYLTAGEERAGPEQLVVHPMAGSASMMLDVIASVSKLGPVVAPDLPGTMFGHTASPHPRAPKAEPNARFLRAFTARLG</sequence>
<feature type="non-terminal residue" evidence="1">
    <location>
        <position position="147"/>
    </location>
</feature>
<gene>
    <name evidence="1" type="ORF">ACFQ07_16800</name>
</gene>
<dbReference type="EMBL" id="JBHTIR010002531">
    <property type="protein sequence ID" value="MFD0853899.1"/>
    <property type="molecule type" value="Genomic_DNA"/>
</dbReference>
<keyword evidence="1" id="KW-0378">Hydrolase</keyword>
<dbReference type="GO" id="GO:0016787">
    <property type="term" value="F:hydrolase activity"/>
    <property type="evidence" value="ECO:0007669"/>
    <property type="project" value="UniProtKB-KW"/>
</dbReference>
<keyword evidence="2" id="KW-1185">Reference proteome</keyword>
<dbReference type="SUPFAM" id="SSF53474">
    <property type="entry name" value="alpha/beta-Hydrolases"/>
    <property type="match status" value="1"/>
</dbReference>
<proteinExistence type="predicted"/>
<accession>A0ABW3CIU4</accession>
<name>A0ABW3CIU4_9ACTN</name>
<evidence type="ECO:0000313" key="2">
    <source>
        <dbReference type="Proteomes" id="UP001597083"/>
    </source>
</evidence>
<protein>
    <submittedName>
        <fullName evidence="1">Alpha/beta fold hydrolase</fullName>
    </submittedName>
</protein>
<dbReference type="Gene3D" id="3.40.50.1820">
    <property type="entry name" value="alpha/beta hydrolase"/>
    <property type="match status" value="1"/>
</dbReference>
<evidence type="ECO:0000313" key="1">
    <source>
        <dbReference type="EMBL" id="MFD0853899.1"/>
    </source>
</evidence>
<dbReference type="Proteomes" id="UP001597083">
    <property type="component" value="Unassembled WGS sequence"/>
</dbReference>
<organism evidence="1 2">
    <name type="scientific">Actinomadura adrarensis</name>
    <dbReference type="NCBI Taxonomy" id="1819600"/>
    <lineage>
        <taxon>Bacteria</taxon>
        <taxon>Bacillati</taxon>
        <taxon>Actinomycetota</taxon>
        <taxon>Actinomycetes</taxon>
        <taxon>Streptosporangiales</taxon>
        <taxon>Thermomonosporaceae</taxon>
        <taxon>Actinomadura</taxon>
    </lineage>
</organism>
<reference evidence="2" key="1">
    <citation type="journal article" date="2019" name="Int. J. Syst. Evol. Microbiol.">
        <title>The Global Catalogue of Microorganisms (GCM) 10K type strain sequencing project: providing services to taxonomists for standard genome sequencing and annotation.</title>
        <authorList>
            <consortium name="The Broad Institute Genomics Platform"/>
            <consortium name="The Broad Institute Genome Sequencing Center for Infectious Disease"/>
            <person name="Wu L."/>
            <person name="Ma J."/>
        </authorList>
    </citation>
    <scope>NUCLEOTIDE SEQUENCE [LARGE SCALE GENOMIC DNA]</scope>
    <source>
        <strain evidence="2">JCM 31696</strain>
    </source>
</reference>